<organism evidence="3 4">
    <name type="scientific">Tagetes erecta</name>
    <name type="common">African marigold</name>
    <dbReference type="NCBI Taxonomy" id="13708"/>
    <lineage>
        <taxon>Eukaryota</taxon>
        <taxon>Viridiplantae</taxon>
        <taxon>Streptophyta</taxon>
        <taxon>Embryophyta</taxon>
        <taxon>Tracheophyta</taxon>
        <taxon>Spermatophyta</taxon>
        <taxon>Magnoliopsida</taxon>
        <taxon>eudicotyledons</taxon>
        <taxon>Gunneridae</taxon>
        <taxon>Pentapetalae</taxon>
        <taxon>asterids</taxon>
        <taxon>campanulids</taxon>
        <taxon>Asterales</taxon>
        <taxon>Asteraceae</taxon>
        <taxon>Asteroideae</taxon>
        <taxon>Heliantheae alliance</taxon>
        <taxon>Tageteae</taxon>
        <taxon>Tagetes</taxon>
    </lineage>
</organism>
<feature type="domain" description="Ternary complex factor MIP1 leucine-zipper" evidence="2">
    <location>
        <begin position="47"/>
        <end position="128"/>
    </location>
</feature>
<sequence>MESFASKHKCCNKSDHIIYEHMNKIFTSPQHMKMVNSCNETEGFQFKSTRDSLNKEILQLQKQLEDQFIIRRELEKATADETIIHHPYNEDSLPKPVKDLIKEISILEFEVKHLENYLLSLYRKAFQEYVNPVSKFQEYVNPVSKEPFEDCTVHRSHSSLSSRTNLPEKVVLEALDSYHSLPLAMLERATDDLSNISLSEHRDICLSANRLSEEMVKCICTIYCQVSDPPLLSHGFLSSVGDSSPRGEFVMWSPQCEDETAWGDNDFEPLREFSESWLSAVEVQGICINDHRSSNVEHKERNYKSLVSQLEQVDPRTLKHEEKLAFWINVHNALMMHAFLVYGTPRGALKRITLALKASYNIGGHNISVGDIQRTILGCKLPRPGQWLQSLLFPKVRCKSRDARKEYAIENEHPLLYFALCCGSHSDPMVRIYTPKSVFQELEVAKEEYIHTNIKIPKGQKLYLPKLVEMYMKDSSLCMNGLLDMIEHYVPEFYIKSFRFIRTRKTVKKIEWVPHNFDFRYLIPSEFV</sequence>
<reference evidence="3" key="1">
    <citation type="journal article" date="2023" name="bioRxiv">
        <title>Improved chromosome-level genome assembly for marigold (Tagetes erecta).</title>
        <authorList>
            <person name="Jiang F."/>
            <person name="Yuan L."/>
            <person name="Wang S."/>
            <person name="Wang H."/>
            <person name="Xu D."/>
            <person name="Wang A."/>
            <person name="Fan W."/>
        </authorList>
    </citation>
    <scope>NUCLEOTIDE SEQUENCE</scope>
    <source>
        <strain evidence="3">WSJ</strain>
        <tissue evidence="3">Leaf</tissue>
    </source>
</reference>
<evidence type="ECO:0000259" key="1">
    <source>
        <dbReference type="Pfam" id="PF04784"/>
    </source>
</evidence>
<dbReference type="Proteomes" id="UP001229421">
    <property type="component" value="Unassembled WGS sequence"/>
</dbReference>
<gene>
    <name evidence="3" type="ORF">QVD17_26592</name>
</gene>
<dbReference type="InterPro" id="IPR006869">
    <property type="entry name" value="DUF547"/>
</dbReference>
<proteinExistence type="predicted"/>
<dbReference type="EMBL" id="JAUHHV010000007">
    <property type="protein sequence ID" value="KAK1417465.1"/>
    <property type="molecule type" value="Genomic_DNA"/>
</dbReference>
<feature type="domain" description="DUF547" evidence="1">
    <location>
        <begin position="316"/>
        <end position="450"/>
    </location>
</feature>
<dbReference type="AlphaFoldDB" id="A0AAD8NIQ5"/>
<evidence type="ECO:0000313" key="3">
    <source>
        <dbReference type="EMBL" id="KAK1417465.1"/>
    </source>
</evidence>
<comment type="caution">
    <text evidence="3">The sequence shown here is derived from an EMBL/GenBank/DDBJ whole genome shotgun (WGS) entry which is preliminary data.</text>
</comment>
<dbReference type="InterPro" id="IPR025757">
    <property type="entry name" value="MIP1_Leuzipper"/>
</dbReference>
<accession>A0AAD8NIQ5</accession>
<dbReference type="PANTHER" id="PTHR23054:SF20">
    <property type="entry name" value="DUF547 DOMAIN-CONTAINING PROTEIN"/>
    <property type="match status" value="1"/>
</dbReference>
<evidence type="ECO:0008006" key="5">
    <source>
        <dbReference type="Google" id="ProtNLM"/>
    </source>
</evidence>
<name>A0AAD8NIQ5_TARER</name>
<dbReference type="PANTHER" id="PTHR23054">
    <property type="entry name" value="TERNARY COMPLEX FACTOR MIP1, LEUCINE-ZIPPER-RELATED"/>
    <property type="match status" value="1"/>
</dbReference>
<keyword evidence="4" id="KW-1185">Reference proteome</keyword>
<protein>
    <recommendedName>
        <fullName evidence="5">Electron transporter</fullName>
    </recommendedName>
</protein>
<dbReference type="Pfam" id="PF14389">
    <property type="entry name" value="Lzipper-MIP1"/>
    <property type="match status" value="1"/>
</dbReference>
<dbReference type="Pfam" id="PF04784">
    <property type="entry name" value="DUF547"/>
    <property type="match status" value="1"/>
</dbReference>
<evidence type="ECO:0000313" key="4">
    <source>
        <dbReference type="Proteomes" id="UP001229421"/>
    </source>
</evidence>
<evidence type="ECO:0000259" key="2">
    <source>
        <dbReference type="Pfam" id="PF14389"/>
    </source>
</evidence>